<dbReference type="EC" id="3.1.1.-" evidence="6"/>
<feature type="domain" description="Carboxylesterase type B" evidence="7">
    <location>
        <begin position="26"/>
        <end position="536"/>
    </location>
</feature>
<dbReference type="PANTHER" id="PTHR43142:SF1">
    <property type="entry name" value="CARBOXYLIC ESTER HYDROLASE"/>
    <property type="match status" value="1"/>
</dbReference>
<dbReference type="Pfam" id="PF00135">
    <property type="entry name" value="COesterase"/>
    <property type="match status" value="1"/>
</dbReference>
<dbReference type="Gene3D" id="3.40.50.1820">
    <property type="entry name" value="alpha/beta hydrolase"/>
    <property type="match status" value="1"/>
</dbReference>
<evidence type="ECO:0000256" key="3">
    <source>
        <dbReference type="ARBA" id="ARBA00022801"/>
    </source>
</evidence>
<keyword evidence="5" id="KW-0325">Glycoprotein</keyword>
<feature type="chain" id="PRO_5034210456" description="Carboxylic ester hydrolase" evidence="6">
    <location>
        <begin position="23"/>
        <end position="554"/>
    </location>
</feature>
<name>A0A8F8N1D8_ANOGL</name>
<dbReference type="PANTHER" id="PTHR43142">
    <property type="entry name" value="CARBOXYLIC ESTER HYDROLASE"/>
    <property type="match status" value="1"/>
</dbReference>
<organism evidence="8">
    <name type="scientific">Anoplophora glabripennis</name>
    <name type="common">Asian longhorn beetle</name>
    <name type="synonym">Anoplophora nobilis</name>
    <dbReference type="NCBI Taxonomy" id="217634"/>
    <lineage>
        <taxon>Eukaryota</taxon>
        <taxon>Metazoa</taxon>
        <taxon>Ecdysozoa</taxon>
        <taxon>Arthropoda</taxon>
        <taxon>Hexapoda</taxon>
        <taxon>Insecta</taxon>
        <taxon>Pterygota</taxon>
        <taxon>Neoptera</taxon>
        <taxon>Endopterygota</taxon>
        <taxon>Coleoptera</taxon>
        <taxon>Polyphaga</taxon>
        <taxon>Cucujiformia</taxon>
        <taxon>Chrysomeloidea</taxon>
        <taxon>Cerambycidae</taxon>
        <taxon>Lamiinae</taxon>
        <taxon>Lamiini</taxon>
        <taxon>Anoplophora</taxon>
    </lineage>
</organism>
<keyword evidence="4" id="KW-1015">Disulfide bond</keyword>
<evidence type="ECO:0000256" key="4">
    <source>
        <dbReference type="ARBA" id="ARBA00023157"/>
    </source>
</evidence>
<comment type="similarity">
    <text evidence="1 6">Belongs to the type-B carboxylesterase/lipase family.</text>
</comment>
<keyword evidence="3 6" id="KW-0378">Hydrolase</keyword>
<sequence length="554" mass="62442">MAIYIKCILFLFLHILVLQNEAKENDLVVTIKNGKVMGGKNTTVDNKKTYYSFRGIPYAEPPLGDLRFSPPVPRKNWTGILNATVDRSICVQKKIEGSEDCLFISVYTTNLRGSKPIPVMVWVYGGFFQQGSSRYTDYGPDYFLDQDVVVVSFNYRVGVFGFLSTQDGAASGNWGLKDQILALHWVQDNVGYFGGDPERVTIFGESAGSASVSYLLQTQLTKGLFRGAIMESGTSLDLWALSRKPRTTAFQLGLLLGILTTNSSVLVKELRGYDFRSLYLASTVVEIGDLVLTNPRNGLIFAPAEEPDLKNSVVVKKSHEKLKKGQFNRVPMIVGFNSQEGLPFADALERVRLYLLTYDINPVRLIPVDMNVKSADKLTVATKIKTHYFGIRPVSLSDKNLVQYVTDDQFARPINEAVRLMSNYAKVYYYRFSYIGRLGLAVGDSARTSQGVGHGEELHYLWRGSSNLQNPPKADLLIRQRLIKLWTNFAKTLNPTPTEDPVLQNVTWTPATPQTQYYLDIGQNLTIETNLSMYSIDWWRELYNEYGNPPYDTY</sequence>
<dbReference type="GO" id="GO:0052689">
    <property type="term" value="F:carboxylic ester hydrolase activity"/>
    <property type="evidence" value="ECO:0007669"/>
    <property type="project" value="UniProtKB-KW"/>
</dbReference>
<evidence type="ECO:0000256" key="6">
    <source>
        <dbReference type="RuleBase" id="RU361235"/>
    </source>
</evidence>
<proteinExistence type="evidence at transcript level"/>
<evidence type="ECO:0000313" key="8">
    <source>
        <dbReference type="EMBL" id="QYA72000.1"/>
    </source>
</evidence>
<evidence type="ECO:0000256" key="2">
    <source>
        <dbReference type="ARBA" id="ARBA00022487"/>
    </source>
</evidence>
<dbReference type="InterPro" id="IPR002018">
    <property type="entry name" value="CarbesteraseB"/>
</dbReference>
<feature type="signal peptide" evidence="6">
    <location>
        <begin position="1"/>
        <end position="22"/>
    </location>
</feature>
<dbReference type="EMBL" id="MW809320">
    <property type="protein sequence ID" value="QYA71948.1"/>
    <property type="molecule type" value="Genomic_DNA"/>
</dbReference>
<dbReference type="InterPro" id="IPR029058">
    <property type="entry name" value="AB_hydrolase_fold"/>
</dbReference>
<keyword evidence="6" id="KW-0732">Signal</keyword>
<dbReference type="SUPFAM" id="SSF53474">
    <property type="entry name" value="alpha/beta-Hydrolases"/>
    <property type="match status" value="1"/>
</dbReference>
<evidence type="ECO:0000259" key="7">
    <source>
        <dbReference type="Pfam" id="PF00135"/>
    </source>
</evidence>
<protein>
    <recommendedName>
        <fullName evidence="6">Carboxylic ester hydrolase</fullName>
        <ecNumber evidence="6">3.1.1.-</ecNumber>
    </recommendedName>
</protein>
<evidence type="ECO:0000256" key="1">
    <source>
        <dbReference type="ARBA" id="ARBA00005964"/>
    </source>
</evidence>
<reference evidence="8" key="1">
    <citation type="submission" date="2021-03" db="EMBL/GenBank/DDBJ databases">
        <authorList>
            <person name="Li R."/>
            <person name="Gong F."/>
            <person name="Pan H."/>
            <person name="Liang H."/>
            <person name="Miao H."/>
            <person name="Zhao Y."/>
            <person name="Duan L."/>
            <person name="Yang H."/>
            <person name="Wang L."/>
            <person name="Chen S."/>
            <person name="Zhu H."/>
        </authorList>
    </citation>
    <scope>NUCLEOTIDE SEQUENCE</scope>
    <source>
        <strain evidence="8">AglaCXE14367</strain>
    </source>
</reference>
<evidence type="ECO:0000256" key="5">
    <source>
        <dbReference type="ARBA" id="ARBA00023180"/>
    </source>
</evidence>
<dbReference type="EMBL" id="MW809372">
    <property type="protein sequence ID" value="QYA72000.1"/>
    <property type="molecule type" value="mRNA"/>
</dbReference>
<dbReference type="AlphaFoldDB" id="A0A8F8N1D8"/>
<dbReference type="InterPro" id="IPR019826">
    <property type="entry name" value="Carboxylesterase_B_AS"/>
</dbReference>
<dbReference type="PROSITE" id="PS00122">
    <property type="entry name" value="CARBOXYLESTERASE_B_1"/>
    <property type="match status" value="1"/>
</dbReference>
<accession>A0A8F8N1D8</accession>
<keyword evidence="2" id="KW-0719">Serine esterase</keyword>